<dbReference type="PROSITE" id="PS50109">
    <property type="entry name" value="HIS_KIN"/>
    <property type="match status" value="1"/>
</dbReference>
<dbReference type="Gene3D" id="6.10.340.10">
    <property type="match status" value="1"/>
</dbReference>
<dbReference type="PROSITE" id="PS50885">
    <property type="entry name" value="HAMP"/>
    <property type="match status" value="1"/>
</dbReference>
<dbReference type="SMART" id="SM00387">
    <property type="entry name" value="HATPase_c"/>
    <property type="match status" value="1"/>
</dbReference>
<dbReference type="InterPro" id="IPR005467">
    <property type="entry name" value="His_kinase_dom"/>
</dbReference>
<dbReference type="SUPFAM" id="SSF55874">
    <property type="entry name" value="ATPase domain of HSP90 chaperone/DNA topoisomerase II/histidine kinase"/>
    <property type="match status" value="1"/>
</dbReference>
<dbReference type="SMART" id="SM00304">
    <property type="entry name" value="HAMP"/>
    <property type="match status" value="1"/>
</dbReference>
<dbReference type="CDD" id="cd00082">
    <property type="entry name" value="HisKA"/>
    <property type="match status" value="1"/>
</dbReference>
<evidence type="ECO:0000256" key="12">
    <source>
        <dbReference type="SAM" id="Coils"/>
    </source>
</evidence>
<keyword evidence="11 13" id="KW-0472">Membrane</keyword>
<dbReference type="Gene3D" id="3.30.565.10">
    <property type="entry name" value="Histidine kinase-like ATPase, C-terminal domain"/>
    <property type="match status" value="1"/>
</dbReference>
<dbReference type="InterPro" id="IPR004358">
    <property type="entry name" value="Sig_transdc_His_kin-like_C"/>
</dbReference>
<dbReference type="InterPro" id="IPR003594">
    <property type="entry name" value="HATPase_dom"/>
</dbReference>
<dbReference type="FunFam" id="3.30.565.10:FF:000023">
    <property type="entry name" value="PAS domain-containing sensor histidine kinase"/>
    <property type="match status" value="1"/>
</dbReference>
<evidence type="ECO:0000256" key="7">
    <source>
        <dbReference type="ARBA" id="ARBA00022741"/>
    </source>
</evidence>
<comment type="catalytic activity">
    <reaction evidence="1">
        <text>ATP + protein L-histidine = ADP + protein N-phospho-L-histidine.</text>
        <dbReference type="EC" id="2.7.13.3"/>
    </reaction>
</comment>
<evidence type="ECO:0000256" key="13">
    <source>
        <dbReference type="SAM" id="Phobius"/>
    </source>
</evidence>
<dbReference type="SUPFAM" id="SSF47384">
    <property type="entry name" value="Homodimeric domain of signal transducing histidine kinase"/>
    <property type="match status" value="1"/>
</dbReference>
<keyword evidence="5" id="KW-0597">Phosphoprotein</keyword>
<keyword evidence="10" id="KW-0902">Two-component regulatory system</keyword>
<accession>A0A0D6ZDZ5</accession>
<dbReference type="Gene3D" id="1.10.287.130">
    <property type="match status" value="1"/>
</dbReference>
<keyword evidence="13" id="KW-1133">Transmembrane helix</keyword>
<feature type="transmembrane region" description="Helical" evidence="13">
    <location>
        <begin position="151"/>
        <end position="171"/>
    </location>
</feature>
<keyword evidence="8" id="KW-0418">Kinase</keyword>
<evidence type="ECO:0000256" key="5">
    <source>
        <dbReference type="ARBA" id="ARBA00022553"/>
    </source>
</evidence>
<dbReference type="EC" id="2.7.13.3" evidence="3"/>
<evidence type="ECO:0000313" key="17">
    <source>
        <dbReference type="Proteomes" id="UP000032512"/>
    </source>
</evidence>
<evidence type="ECO:0000256" key="9">
    <source>
        <dbReference type="ARBA" id="ARBA00022840"/>
    </source>
</evidence>
<organism evidence="16 17">
    <name type="scientific">Mesobacillus subterraneus</name>
    <dbReference type="NCBI Taxonomy" id="285983"/>
    <lineage>
        <taxon>Bacteria</taxon>
        <taxon>Bacillati</taxon>
        <taxon>Bacillota</taxon>
        <taxon>Bacilli</taxon>
        <taxon>Bacillales</taxon>
        <taxon>Bacillaceae</taxon>
        <taxon>Mesobacillus</taxon>
    </lineage>
</organism>
<dbReference type="InterPro" id="IPR036097">
    <property type="entry name" value="HisK_dim/P_sf"/>
</dbReference>
<keyword evidence="4" id="KW-1003">Cell membrane</keyword>
<dbReference type="GO" id="GO:0005886">
    <property type="term" value="C:plasma membrane"/>
    <property type="evidence" value="ECO:0007669"/>
    <property type="project" value="UniProtKB-SubCell"/>
</dbReference>
<dbReference type="GO" id="GO:0000155">
    <property type="term" value="F:phosphorelay sensor kinase activity"/>
    <property type="evidence" value="ECO:0007669"/>
    <property type="project" value="InterPro"/>
</dbReference>
<evidence type="ECO:0000256" key="6">
    <source>
        <dbReference type="ARBA" id="ARBA00022679"/>
    </source>
</evidence>
<evidence type="ECO:0000256" key="10">
    <source>
        <dbReference type="ARBA" id="ARBA00023012"/>
    </source>
</evidence>
<dbReference type="InterPro" id="IPR003660">
    <property type="entry name" value="HAMP_dom"/>
</dbReference>
<dbReference type="SUPFAM" id="SSF158472">
    <property type="entry name" value="HAMP domain-like"/>
    <property type="match status" value="1"/>
</dbReference>
<evidence type="ECO:0000256" key="8">
    <source>
        <dbReference type="ARBA" id="ARBA00022777"/>
    </source>
</evidence>
<protein>
    <recommendedName>
        <fullName evidence="3">histidine kinase</fullName>
        <ecNumber evidence="3">2.7.13.3</ecNumber>
    </recommendedName>
</protein>
<feature type="domain" description="HAMP" evidence="15">
    <location>
        <begin position="172"/>
        <end position="224"/>
    </location>
</feature>
<dbReference type="PATRIC" id="fig|285983.3.peg.3880"/>
<dbReference type="PRINTS" id="PR00344">
    <property type="entry name" value="BCTRLSENSOR"/>
</dbReference>
<evidence type="ECO:0000259" key="14">
    <source>
        <dbReference type="PROSITE" id="PS50109"/>
    </source>
</evidence>
<comment type="subcellular location">
    <subcellularLocation>
        <location evidence="2">Cell membrane</location>
        <topology evidence="2">Multi-pass membrane protein</topology>
    </subcellularLocation>
</comment>
<dbReference type="PANTHER" id="PTHR43547:SF2">
    <property type="entry name" value="HYBRID SIGNAL TRANSDUCTION HISTIDINE KINASE C"/>
    <property type="match status" value="1"/>
</dbReference>
<keyword evidence="17" id="KW-1185">Reference proteome</keyword>
<keyword evidence="7" id="KW-0547">Nucleotide-binding</keyword>
<feature type="domain" description="Histidine kinase" evidence="14">
    <location>
        <begin position="239"/>
        <end position="457"/>
    </location>
</feature>
<feature type="coiled-coil region" evidence="12">
    <location>
        <begin position="205"/>
        <end position="232"/>
    </location>
</feature>
<evidence type="ECO:0000259" key="15">
    <source>
        <dbReference type="PROSITE" id="PS50885"/>
    </source>
</evidence>
<dbReference type="EMBL" id="JXIQ01000038">
    <property type="protein sequence ID" value="KIY22808.1"/>
    <property type="molecule type" value="Genomic_DNA"/>
</dbReference>
<dbReference type="Pfam" id="PF02518">
    <property type="entry name" value="HATPase_c"/>
    <property type="match status" value="1"/>
</dbReference>
<keyword evidence="13" id="KW-0812">Transmembrane</keyword>
<evidence type="ECO:0000256" key="4">
    <source>
        <dbReference type="ARBA" id="ARBA00022475"/>
    </source>
</evidence>
<evidence type="ECO:0000256" key="2">
    <source>
        <dbReference type="ARBA" id="ARBA00004651"/>
    </source>
</evidence>
<evidence type="ECO:0000313" key="16">
    <source>
        <dbReference type="EMBL" id="KIY22808.1"/>
    </source>
</evidence>
<feature type="transmembrane region" description="Helical" evidence="13">
    <location>
        <begin position="9"/>
        <end position="32"/>
    </location>
</feature>
<evidence type="ECO:0000256" key="1">
    <source>
        <dbReference type="ARBA" id="ARBA00000085"/>
    </source>
</evidence>
<dbReference type="PANTHER" id="PTHR43547">
    <property type="entry name" value="TWO-COMPONENT HISTIDINE KINASE"/>
    <property type="match status" value="1"/>
</dbReference>
<keyword evidence="6" id="KW-0808">Transferase</keyword>
<dbReference type="Pfam" id="PF00512">
    <property type="entry name" value="HisKA"/>
    <property type="match status" value="1"/>
</dbReference>
<dbReference type="InterPro" id="IPR036890">
    <property type="entry name" value="HATPase_C_sf"/>
</dbReference>
<dbReference type="Proteomes" id="UP000032512">
    <property type="component" value="Unassembled WGS sequence"/>
</dbReference>
<gene>
    <name evidence="16" type="ORF">UB32_06585</name>
</gene>
<reference evidence="16 17" key="1">
    <citation type="submission" date="2015-01" db="EMBL/GenBank/DDBJ databases">
        <title>Draft genome sequences of the supercritical CO2 tolerant bacteria Bacillus subterraneus MITOT1 and Bacillus cereus MIT0214.</title>
        <authorList>
            <person name="Peet K.C."/>
            <person name="Thompson J.R."/>
        </authorList>
    </citation>
    <scope>NUCLEOTIDE SEQUENCE [LARGE SCALE GENOMIC DNA]</scope>
    <source>
        <strain evidence="16 17">MITOT1</strain>
    </source>
</reference>
<dbReference type="AlphaFoldDB" id="A0A0D6ZDZ5"/>
<dbReference type="GO" id="GO:0005524">
    <property type="term" value="F:ATP binding"/>
    <property type="evidence" value="ECO:0007669"/>
    <property type="project" value="UniProtKB-KW"/>
</dbReference>
<keyword evidence="12" id="KW-0175">Coiled coil</keyword>
<evidence type="ECO:0000256" key="11">
    <source>
        <dbReference type="ARBA" id="ARBA00023136"/>
    </source>
</evidence>
<proteinExistence type="predicted"/>
<sequence>MKLRFFHQLFISHIFVSGLLLTLIVGSTYMLLPNLLYQLKIQQFEKIGSYLILNPSLVQPSNGRDVSLHIQLIKKNVPIQNTPNPNASNINLGDSDWAKLNKGEKLEFRQDRQHFSIPMTVLIMPVQQDEALLIASPLNEIEIATKELQSLLWKVTAILMLSVFFISILLARRLQSRISTMREMTRIIADGEFGKQIPVKGQDEIADLAHDLNRMSQNLEITSKEVERLELLRSQLFADLSHEIKTPLTSIRGWIEALRNGYIQNDQQQRVYFMIENETLRLIRMVQTTMDLERLRSGQAPLQYKTIDLCKMVEQVTDQMRILADEQELQLTNECSGSHHNLTIMGDEDRLRQVLINLLKNALQFTSSGLIKISCSADADEVRIEVEDTGIGMTPEEQKLIFDRFYKVDPSRSLQRGEMGLGLSLVKAIVEAHNGKIELTSIVQQGSIFRVILPRLQ</sequence>
<name>A0A0D6ZDZ5_9BACI</name>
<dbReference type="RefSeq" id="WP_044392229.1">
    <property type="nucleotide sequence ID" value="NZ_JXIQ01000038.1"/>
</dbReference>
<dbReference type="InterPro" id="IPR003661">
    <property type="entry name" value="HisK_dim/P_dom"/>
</dbReference>
<comment type="caution">
    <text evidence="16">The sequence shown here is derived from an EMBL/GenBank/DDBJ whole genome shotgun (WGS) entry which is preliminary data.</text>
</comment>
<keyword evidence="9" id="KW-0067">ATP-binding</keyword>
<dbReference type="SMART" id="SM00388">
    <property type="entry name" value="HisKA"/>
    <property type="match status" value="1"/>
</dbReference>
<evidence type="ECO:0000256" key="3">
    <source>
        <dbReference type="ARBA" id="ARBA00012438"/>
    </source>
</evidence>
<dbReference type="Pfam" id="PF00672">
    <property type="entry name" value="HAMP"/>
    <property type="match status" value="1"/>
</dbReference>
<dbReference type="CDD" id="cd06225">
    <property type="entry name" value="HAMP"/>
    <property type="match status" value="1"/>
</dbReference>